<dbReference type="PANTHER" id="PTHR48435:SF1">
    <property type="entry name" value="POLYPROTEIN"/>
    <property type="match status" value="1"/>
</dbReference>
<organism evidence="1 2">
    <name type="scientific">Punica granatum</name>
    <name type="common">Pomegranate</name>
    <dbReference type="NCBI Taxonomy" id="22663"/>
    <lineage>
        <taxon>Eukaryota</taxon>
        <taxon>Viridiplantae</taxon>
        <taxon>Streptophyta</taxon>
        <taxon>Embryophyta</taxon>
        <taxon>Tracheophyta</taxon>
        <taxon>Spermatophyta</taxon>
        <taxon>Magnoliopsida</taxon>
        <taxon>eudicotyledons</taxon>
        <taxon>Gunneridae</taxon>
        <taxon>Pentapetalae</taxon>
        <taxon>rosids</taxon>
        <taxon>malvids</taxon>
        <taxon>Myrtales</taxon>
        <taxon>Lythraceae</taxon>
        <taxon>Punica</taxon>
    </lineage>
</organism>
<sequence>MAYRVQNHTLDLSLSGSEEALIILVDSMNAPPCIHVPRQISRVDLVKLLPKNWVINYKHLHQNA</sequence>
<dbReference type="Proteomes" id="UP000197138">
    <property type="component" value="Unassembled WGS sequence"/>
</dbReference>
<evidence type="ECO:0000313" key="2">
    <source>
        <dbReference type="Proteomes" id="UP000197138"/>
    </source>
</evidence>
<protein>
    <submittedName>
        <fullName evidence="1">Uncharacterized protein</fullName>
    </submittedName>
</protein>
<dbReference type="InterPro" id="IPR053098">
    <property type="entry name" value="Petuviruses_polyprotein"/>
</dbReference>
<dbReference type="PANTHER" id="PTHR48435">
    <property type="entry name" value="POLYPROTEIN"/>
    <property type="match status" value="1"/>
</dbReference>
<dbReference type="AlphaFoldDB" id="A0A218WQD6"/>
<comment type="caution">
    <text evidence="1">The sequence shown here is derived from an EMBL/GenBank/DDBJ whole genome shotgun (WGS) entry which is preliminary data.</text>
</comment>
<accession>A0A218WQD6</accession>
<gene>
    <name evidence="1" type="ORF">CDL15_Pgr013335</name>
</gene>
<evidence type="ECO:0000313" key="1">
    <source>
        <dbReference type="EMBL" id="OWM74431.1"/>
    </source>
</evidence>
<dbReference type="EMBL" id="MTKT01003779">
    <property type="protein sequence ID" value="OWM74431.1"/>
    <property type="molecule type" value="Genomic_DNA"/>
</dbReference>
<reference evidence="2" key="1">
    <citation type="journal article" date="2017" name="Plant J.">
        <title>The pomegranate (Punica granatum L.) genome and the genomics of punicalagin biosynthesis.</title>
        <authorList>
            <person name="Qin G."/>
            <person name="Xu C."/>
            <person name="Ming R."/>
            <person name="Tang H."/>
            <person name="Guyot R."/>
            <person name="Kramer E.M."/>
            <person name="Hu Y."/>
            <person name="Yi X."/>
            <person name="Qi Y."/>
            <person name="Xu X."/>
            <person name="Gao Z."/>
            <person name="Pan H."/>
            <person name="Jian J."/>
            <person name="Tian Y."/>
            <person name="Yue Z."/>
            <person name="Xu Y."/>
        </authorList>
    </citation>
    <scope>NUCLEOTIDE SEQUENCE [LARGE SCALE GENOMIC DNA]</scope>
    <source>
        <strain evidence="2">cv. Dabenzi</strain>
    </source>
</reference>
<name>A0A218WQD6_PUNGR</name>
<proteinExistence type="predicted"/>